<proteinExistence type="predicted"/>
<sequence length="140" mass="14824">MRRLDDWKSRLSAYVLACGTRPLEFGVWDCSLFGADGVEAVTGVDIAADFRGRYTTFRGGLRVVRKAGFADHLAVFDHFLGPRIRWMAATPGDLAAVTGEDGSPAVGIVQGAGIYVLAPAGGLTIAPLDAALMAWRVGDV</sequence>
<dbReference type="EMBL" id="SAUW01000003">
    <property type="protein sequence ID" value="RWR14259.1"/>
    <property type="molecule type" value="Genomic_DNA"/>
</dbReference>
<evidence type="ECO:0000313" key="3">
    <source>
        <dbReference type="Proteomes" id="UP000285710"/>
    </source>
</evidence>
<reference evidence="2 3" key="2">
    <citation type="submission" date="2019-01" db="EMBL/GenBank/DDBJ databases">
        <authorList>
            <person name="Li Y."/>
        </authorList>
    </citation>
    <scope>NUCLEOTIDE SEQUENCE [LARGE SCALE GENOMIC DNA]</scope>
    <source>
        <strain evidence="2 3">2D-5</strain>
    </source>
</reference>
<organism evidence="2 3">
    <name type="scientific">Paenirhodobacter populi</name>
    <dbReference type="NCBI Taxonomy" id="2306993"/>
    <lineage>
        <taxon>Bacteria</taxon>
        <taxon>Pseudomonadati</taxon>
        <taxon>Pseudomonadota</taxon>
        <taxon>Alphaproteobacteria</taxon>
        <taxon>Rhodobacterales</taxon>
        <taxon>Rhodobacter group</taxon>
        <taxon>Paenirhodobacter</taxon>
    </lineage>
</organism>
<accession>A0A443J1G5</accession>
<comment type="caution">
    <text evidence="2">The sequence shown here is derived from an EMBL/GenBank/DDBJ whole genome shotgun (WGS) entry which is preliminary data.</text>
</comment>
<feature type="domain" description="DUF6950" evidence="1">
    <location>
        <begin position="2"/>
        <end position="137"/>
    </location>
</feature>
<keyword evidence="3" id="KW-1185">Reference proteome</keyword>
<name>A0A443J1G5_9RHOB</name>
<evidence type="ECO:0000313" key="2">
    <source>
        <dbReference type="EMBL" id="RWR14259.1"/>
    </source>
</evidence>
<dbReference type="Pfam" id="PF22262">
    <property type="entry name" value="DUF6950"/>
    <property type="match status" value="1"/>
</dbReference>
<gene>
    <name evidence="2" type="ORF">D2T33_03320</name>
</gene>
<reference evidence="2 3" key="1">
    <citation type="submission" date="2019-01" db="EMBL/GenBank/DDBJ databases">
        <title>Sinorhodobacter populi sp. nov. isolated from the symptomatic bark tissue of Populus euramericana canker.</title>
        <authorList>
            <person name="Xu G."/>
        </authorList>
    </citation>
    <scope>NUCLEOTIDE SEQUENCE [LARGE SCALE GENOMIC DNA]</scope>
    <source>
        <strain evidence="2 3">2D-5</strain>
    </source>
</reference>
<dbReference type="InterPro" id="IPR053802">
    <property type="entry name" value="DUF6950"/>
</dbReference>
<protein>
    <recommendedName>
        <fullName evidence="1">DUF6950 domain-containing protein</fullName>
    </recommendedName>
</protein>
<dbReference type="AlphaFoldDB" id="A0A443J1G5"/>
<dbReference type="Proteomes" id="UP000285710">
    <property type="component" value="Unassembled WGS sequence"/>
</dbReference>
<dbReference type="RefSeq" id="WP_128268833.1">
    <property type="nucleotide sequence ID" value="NZ_SAUW01000003.1"/>
</dbReference>
<evidence type="ECO:0000259" key="1">
    <source>
        <dbReference type="Pfam" id="PF22262"/>
    </source>
</evidence>